<name>F0QQ98_MYCSL</name>
<dbReference type="KEGG" id="mss:MSU_0124"/>
<dbReference type="HOGENOM" id="CLU_111547_0_0_14"/>
<dbReference type="Proteomes" id="UP000007484">
    <property type="component" value="Chromosome"/>
</dbReference>
<dbReference type="EMBL" id="CP002525">
    <property type="protein sequence ID" value="ADX97668.1"/>
    <property type="molecule type" value="Genomic_DNA"/>
</dbReference>
<gene>
    <name evidence="1" type="ordered locus">MSU_0124</name>
</gene>
<dbReference type="RefSeq" id="WP_013608816.1">
    <property type="nucleotide sequence ID" value="NC_015155.1"/>
</dbReference>
<evidence type="ECO:0000313" key="2">
    <source>
        <dbReference type="Proteomes" id="UP000007484"/>
    </source>
</evidence>
<accession>F0QQ98</accession>
<evidence type="ECO:0000313" key="1">
    <source>
        <dbReference type="EMBL" id="ADX97668.1"/>
    </source>
</evidence>
<protein>
    <submittedName>
        <fullName evidence="1">Uncharacterized protein</fullName>
    </submittedName>
</protein>
<sequence>MLGINSWTKMALTLVSLSGSFGGGSYGLASLVGGEKIQEIKVISSGKEEVNSAGSSTTKEMKKKDTELNSELTQKEDKFASEIFYKDEEGKNYSICEKREKDQWNTNTKYGYECQVWFSGIWKNNELGNKEKPEIFLNISKKNAFDALWYYFGNSSPNIKNISNFVDSLGKGLNLGSNFCRSEKEDGNGNIIAFCNSISAVSGDKLTKN</sequence>
<proteinExistence type="predicted"/>
<organism evidence="1 2">
    <name type="scientific">Mycoplasma suis (strain Illinois)</name>
    <dbReference type="NCBI Taxonomy" id="768700"/>
    <lineage>
        <taxon>Bacteria</taxon>
        <taxon>Bacillati</taxon>
        <taxon>Mycoplasmatota</taxon>
        <taxon>Mollicutes</taxon>
        <taxon>Mycoplasmataceae</taxon>
        <taxon>Mycoplasma</taxon>
    </lineage>
</organism>
<reference evidence="1 2" key="1">
    <citation type="journal article" date="2011" name="J. Bacteriol.">
        <title>Complete genome sequences of two hemotropic Mycoplasmas, Mycoplasma haemofelis strain Ohio2 and Mycoplasma suis strain Illinois.</title>
        <authorList>
            <person name="Messick J.B."/>
            <person name="Santos A.P."/>
            <person name="Guimaraes A.M."/>
        </authorList>
    </citation>
    <scope>NUCLEOTIDE SEQUENCE [LARGE SCALE GENOMIC DNA]</scope>
    <source>
        <strain evidence="1 2">Illinois</strain>
    </source>
</reference>
<dbReference type="AlphaFoldDB" id="F0QQ98"/>
<dbReference type="STRING" id="768700.MSU_0124"/>
<keyword evidence="2" id="KW-1185">Reference proteome</keyword>